<feature type="region of interest" description="Disordered" evidence="1">
    <location>
        <begin position="1"/>
        <end position="44"/>
    </location>
</feature>
<reference evidence="2" key="1">
    <citation type="submission" date="2014-05" db="EMBL/GenBank/DDBJ databases">
        <authorList>
            <person name="Chronopoulou M."/>
        </authorList>
    </citation>
    <scope>NUCLEOTIDE SEQUENCE</scope>
    <source>
        <tissue evidence="2">Whole organism</tissue>
    </source>
</reference>
<dbReference type="AlphaFoldDB" id="A0A0K2UYU9"/>
<feature type="compositionally biased region" description="Basic and acidic residues" evidence="1">
    <location>
        <begin position="1"/>
        <end position="16"/>
    </location>
</feature>
<name>A0A0K2UYU9_LEPSM</name>
<proteinExistence type="predicted"/>
<dbReference type="EMBL" id="HACA01026072">
    <property type="protein sequence ID" value="CDW43433.1"/>
    <property type="molecule type" value="Transcribed_RNA"/>
</dbReference>
<sequence length="44" mass="4894">MSLREDGQEVERERKNISNYPNVTPARSPINPVPAPNSNALFQG</sequence>
<protein>
    <submittedName>
        <fullName evidence="2">Uncharacterized protein</fullName>
    </submittedName>
</protein>
<organism evidence="2">
    <name type="scientific">Lepeophtheirus salmonis</name>
    <name type="common">Salmon louse</name>
    <name type="synonym">Caligus salmonis</name>
    <dbReference type="NCBI Taxonomy" id="72036"/>
    <lineage>
        <taxon>Eukaryota</taxon>
        <taxon>Metazoa</taxon>
        <taxon>Ecdysozoa</taxon>
        <taxon>Arthropoda</taxon>
        <taxon>Crustacea</taxon>
        <taxon>Multicrustacea</taxon>
        <taxon>Hexanauplia</taxon>
        <taxon>Copepoda</taxon>
        <taxon>Siphonostomatoida</taxon>
        <taxon>Caligidae</taxon>
        <taxon>Lepeophtheirus</taxon>
    </lineage>
</organism>
<accession>A0A0K2UYU9</accession>
<evidence type="ECO:0000313" key="2">
    <source>
        <dbReference type="EMBL" id="CDW43433.1"/>
    </source>
</evidence>
<evidence type="ECO:0000256" key="1">
    <source>
        <dbReference type="SAM" id="MobiDB-lite"/>
    </source>
</evidence>